<dbReference type="Proteomes" id="UP000606490">
    <property type="component" value="Unassembled WGS sequence"/>
</dbReference>
<evidence type="ECO:0000256" key="1">
    <source>
        <dbReference type="SAM" id="Phobius"/>
    </source>
</evidence>
<keyword evidence="1" id="KW-0472">Membrane</keyword>
<evidence type="ECO:0008006" key="4">
    <source>
        <dbReference type="Google" id="ProtNLM"/>
    </source>
</evidence>
<name>A0ABS1V304_9PROT</name>
<evidence type="ECO:0000313" key="3">
    <source>
        <dbReference type="Proteomes" id="UP000606490"/>
    </source>
</evidence>
<organism evidence="2 3">
    <name type="scientific">Belnapia mucosa</name>
    <dbReference type="NCBI Taxonomy" id="2804532"/>
    <lineage>
        <taxon>Bacteria</taxon>
        <taxon>Pseudomonadati</taxon>
        <taxon>Pseudomonadota</taxon>
        <taxon>Alphaproteobacteria</taxon>
        <taxon>Acetobacterales</taxon>
        <taxon>Roseomonadaceae</taxon>
        <taxon>Belnapia</taxon>
    </lineage>
</organism>
<evidence type="ECO:0000313" key="2">
    <source>
        <dbReference type="EMBL" id="MBL6456075.1"/>
    </source>
</evidence>
<keyword evidence="1" id="KW-1133">Transmembrane helix</keyword>
<sequence>MTPDRNRRLRRLVHSPVTVLAVAFVLLERVVWRPLTALGHLLSRLPVFALLEGAVARLSPRAVVAVFVLPFLFFIPLLKFGELWLFLHGHVVLGVLLLVGAKVVGVAFSARLFAIARPKMLQVRSFAWAYGHAVRLLELGHAWLERIPAWVAARAFLHRLGAAGRALLAAGWQALRSSFGQQARGGFRLRLAATVRRLRRQP</sequence>
<dbReference type="EMBL" id="JAEUXJ010000004">
    <property type="protein sequence ID" value="MBL6456075.1"/>
    <property type="molecule type" value="Genomic_DNA"/>
</dbReference>
<comment type="caution">
    <text evidence="2">The sequence shown here is derived from an EMBL/GenBank/DDBJ whole genome shotgun (WGS) entry which is preliminary data.</text>
</comment>
<feature type="transmembrane region" description="Helical" evidence="1">
    <location>
        <begin position="62"/>
        <end position="80"/>
    </location>
</feature>
<keyword evidence="1" id="KW-0812">Transmembrane</keyword>
<proteinExistence type="predicted"/>
<dbReference type="RefSeq" id="WP_202825812.1">
    <property type="nucleotide sequence ID" value="NZ_JAEUXJ010000004.1"/>
</dbReference>
<gene>
    <name evidence="2" type="ORF">JMJ55_12130</name>
</gene>
<protein>
    <recommendedName>
        <fullName evidence="4">Transmembrane protein</fullName>
    </recommendedName>
</protein>
<keyword evidence="3" id="KW-1185">Reference proteome</keyword>
<accession>A0ABS1V304</accession>
<feature type="transmembrane region" description="Helical" evidence="1">
    <location>
        <begin position="92"/>
        <end position="114"/>
    </location>
</feature>
<reference evidence="2 3" key="1">
    <citation type="submission" date="2021-01" db="EMBL/GenBank/DDBJ databases">
        <title>Belnapia mucosa sp. nov. and Belnapia arida sp. nov., isolated from the Tabernas Desert (Almeria, Spain).</title>
        <authorList>
            <person name="Molina-Menor E."/>
            <person name="Vidal-Verdu A."/>
            <person name="Calonge A."/>
            <person name="Satari L."/>
            <person name="Pereto Magraner J."/>
            <person name="Porcar Miralles M."/>
        </authorList>
    </citation>
    <scope>NUCLEOTIDE SEQUENCE [LARGE SCALE GENOMIC DNA]</scope>
    <source>
        <strain evidence="2 3">T6</strain>
    </source>
</reference>